<comment type="similarity">
    <text evidence="1">Belongs to the SDHAF4 family.</text>
</comment>
<evidence type="ECO:0000313" key="3">
    <source>
        <dbReference type="EMBL" id="GAF97282.1"/>
    </source>
</evidence>
<gene>
    <name evidence="3" type="ORF">S01H1_26482</name>
</gene>
<comment type="caution">
    <text evidence="3">The sequence shown here is derived from an EMBL/GenBank/DDBJ whole genome shotgun (WGS) entry which is preliminary data.</text>
</comment>
<sequence>ADSQKQPVRPTAAERALKEAEARRAARERSVETDQRETGGREGPDPTRHGDWEKGGIASDF</sequence>
<feature type="region of interest" description="Disordered" evidence="2">
    <location>
        <begin position="1"/>
        <end position="61"/>
    </location>
</feature>
<evidence type="ECO:0000256" key="1">
    <source>
        <dbReference type="ARBA" id="ARBA00005701"/>
    </source>
</evidence>
<accession>X0UAA0</accession>
<feature type="non-terminal residue" evidence="3">
    <location>
        <position position="1"/>
    </location>
</feature>
<evidence type="ECO:0000256" key="2">
    <source>
        <dbReference type="SAM" id="MobiDB-lite"/>
    </source>
</evidence>
<protein>
    <recommendedName>
        <fullName evidence="4">DUF1674 domain-containing protein</fullName>
    </recommendedName>
</protein>
<dbReference type="EMBL" id="BARS01016055">
    <property type="protein sequence ID" value="GAF97282.1"/>
    <property type="molecule type" value="Genomic_DNA"/>
</dbReference>
<name>X0UAA0_9ZZZZ</name>
<reference evidence="3" key="1">
    <citation type="journal article" date="2014" name="Front. Microbiol.">
        <title>High frequency of phylogenetically diverse reductive dehalogenase-homologous genes in deep subseafloor sedimentary metagenomes.</title>
        <authorList>
            <person name="Kawai M."/>
            <person name="Futagami T."/>
            <person name="Toyoda A."/>
            <person name="Takaki Y."/>
            <person name="Nishi S."/>
            <person name="Hori S."/>
            <person name="Arai W."/>
            <person name="Tsubouchi T."/>
            <person name="Morono Y."/>
            <person name="Uchiyama I."/>
            <person name="Ito T."/>
            <person name="Fujiyama A."/>
            <person name="Inagaki F."/>
            <person name="Takami H."/>
        </authorList>
    </citation>
    <scope>NUCLEOTIDE SEQUENCE</scope>
    <source>
        <strain evidence="3">Expedition CK06-06</strain>
    </source>
</reference>
<organism evidence="3">
    <name type="scientific">marine sediment metagenome</name>
    <dbReference type="NCBI Taxonomy" id="412755"/>
    <lineage>
        <taxon>unclassified sequences</taxon>
        <taxon>metagenomes</taxon>
        <taxon>ecological metagenomes</taxon>
    </lineage>
</organism>
<dbReference type="Pfam" id="PF07896">
    <property type="entry name" value="DUF1674"/>
    <property type="match status" value="1"/>
</dbReference>
<feature type="compositionally biased region" description="Basic and acidic residues" evidence="2">
    <location>
        <begin position="15"/>
        <end position="54"/>
    </location>
</feature>
<proteinExistence type="inferred from homology"/>
<evidence type="ECO:0008006" key="4">
    <source>
        <dbReference type="Google" id="ProtNLM"/>
    </source>
</evidence>
<dbReference type="AlphaFoldDB" id="X0UAA0"/>
<dbReference type="InterPro" id="IPR012875">
    <property type="entry name" value="SDHF4"/>
</dbReference>